<evidence type="ECO:0000313" key="9">
    <source>
        <dbReference type="Proteomes" id="UP000239430"/>
    </source>
</evidence>
<dbReference type="InterPro" id="IPR002888">
    <property type="entry name" value="2Fe-2S-bd"/>
</dbReference>
<evidence type="ECO:0000256" key="1">
    <source>
        <dbReference type="ARBA" id="ARBA00022714"/>
    </source>
</evidence>
<keyword evidence="3 8" id="KW-0560">Oxidoreductase</keyword>
<comment type="pathway">
    <text evidence="6">Alkaloid degradation; nicotine degradation.</text>
</comment>
<dbReference type="Gene3D" id="3.10.20.30">
    <property type="match status" value="1"/>
</dbReference>
<dbReference type="PANTHER" id="PTHR44379:SF5">
    <property type="entry name" value="OXIDOREDUCTASE WITH IRON-SULFUR SUBUNIT"/>
    <property type="match status" value="1"/>
</dbReference>
<evidence type="ECO:0000259" key="7">
    <source>
        <dbReference type="PROSITE" id="PS51085"/>
    </source>
</evidence>
<dbReference type="PROSITE" id="PS51085">
    <property type="entry name" value="2FE2S_FER_2"/>
    <property type="match status" value="1"/>
</dbReference>
<dbReference type="InterPro" id="IPR006058">
    <property type="entry name" value="2Fe2S_fd_BS"/>
</dbReference>
<sequence length="159" mass="16862">MANKISFSLNGVAMEKYIEPNLLLVDFLRNELGLTGTKVGCGIGECGACTVLINGEPVNSCLTLAVTIDGKEIITVEGLAADKLSPLQEAFIKEGAVQCGYCTPGMLLSTKALLDKNPDPDENQIKEAISGNLCRCTGYAAIVRAVQRAAKELKEKVAE</sequence>
<dbReference type="RefSeq" id="WP_054938064.1">
    <property type="nucleotide sequence ID" value="NZ_PVXL01000040.1"/>
</dbReference>
<protein>
    <submittedName>
        <fullName evidence="8">Carbon monoxide dehydrogenase small chain</fullName>
        <ecNumber evidence="8">1.2.7.4</ecNumber>
    </submittedName>
</protein>
<dbReference type="Pfam" id="PF00111">
    <property type="entry name" value="Fer2"/>
    <property type="match status" value="1"/>
</dbReference>
<dbReference type="GO" id="GO:0051537">
    <property type="term" value="F:2 iron, 2 sulfur cluster binding"/>
    <property type="evidence" value="ECO:0007669"/>
    <property type="project" value="UniProtKB-KW"/>
</dbReference>
<dbReference type="GO" id="GO:0046872">
    <property type="term" value="F:metal ion binding"/>
    <property type="evidence" value="ECO:0007669"/>
    <property type="project" value="UniProtKB-KW"/>
</dbReference>
<dbReference type="Gene3D" id="1.10.150.120">
    <property type="entry name" value="[2Fe-2S]-binding domain"/>
    <property type="match status" value="1"/>
</dbReference>
<keyword evidence="1" id="KW-0001">2Fe-2S</keyword>
<organism evidence="8 9">
    <name type="scientific">Neomoorella stamsii</name>
    <dbReference type="NCBI Taxonomy" id="1266720"/>
    <lineage>
        <taxon>Bacteria</taxon>
        <taxon>Bacillati</taxon>
        <taxon>Bacillota</taxon>
        <taxon>Clostridia</taxon>
        <taxon>Neomoorellales</taxon>
        <taxon>Neomoorellaceae</taxon>
        <taxon>Neomoorella</taxon>
    </lineage>
</organism>
<name>A0A9X7J344_9FIRM</name>
<comment type="caution">
    <text evidence="8">The sequence shown here is derived from an EMBL/GenBank/DDBJ whole genome shotgun (WGS) entry which is preliminary data.</text>
</comment>
<accession>A0A9X7J344</accession>
<keyword evidence="9" id="KW-1185">Reference proteome</keyword>
<dbReference type="SUPFAM" id="SSF47741">
    <property type="entry name" value="CO dehydrogenase ISP C-domain like"/>
    <property type="match status" value="1"/>
</dbReference>
<evidence type="ECO:0000313" key="8">
    <source>
        <dbReference type="EMBL" id="PRR73428.1"/>
    </source>
</evidence>
<dbReference type="FunFam" id="1.10.150.120:FF:000003">
    <property type="entry name" value="Carbon monoxide dehydrogenase, small subunit"/>
    <property type="match status" value="1"/>
</dbReference>
<dbReference type="Pfam" id="PF01799">
    <property type="entry name" value="Fer2_2"/>
    <property type="match status" value="1"/>
</dbReference>
<dbReference type="SUPFAM" id="SSF54292">
    <property type="entry name" value="2Fe-2S ferredoxin-like"/>
    <property type="match status" value="1"/>
</dbReference>
<proteinExistence type="predicted"/>
<evidence type="ECO:0000256" key="3">
    <source>
        <dbReference type="ARBA" id="ARBA00023002"/>
    </source>
</evidence>
<dbReference type="InterPro" id="IPR036010">
    <property type="entry name" value="2Fe-2S_ferredoxin-like_sf"/>
</dbReference>
<dbReference type="PROSITE" id="PS00197">
    <property type="entry name" value="2FE2S_FER_1"/>
    <property type="match status" value="1"/>
</dbReference>
<dbReference type="InterPro" id="IPR012675">
    <property type="entry name" value="Beta-grasp_dom_sf"/>
</dbReference>
<dbReference type="Proteomes" id="UP000239430">
    <property type="component" value="Unassembled WGS sequence"/>
</dbReference>
<dbReference type="AlphaFoldDB" id="A0A9X7J344"/>
<dbReference type="PANTHER" id="PTHR44379">
    <property type="entry name" value="OXIDOREDUCTASE WITH IRON-SULFUR SUBUNIT"/>
    <property type="match status" value="1"/>
</dbReference>
<keyword evidence="5" id="KW-0411">Iron-sulfur</keyword>
<dbReference type="EMBL" id="PVXL01000040">
    <property type="protein sequence ID" value="PRR73428.1"/>
    <property type="molecule type" value="Genomic_DNA"/>
</dbReference>
<dbReference type="EC" id="1.2.7.4" evidence="8"/>
<evidence type="ECO:0000256" key="2">
    <source>
        <dbReference type="ARBA" id="ARBA00022723"/>
    </source>
</evidence>
<feature type="domain" description="2Fe-2S ferredoxin-type" evidence="7">
    <location>
        <begin position="3"/>
        <end position="79"/>
    </location>
</feature>
<gene>
    <name evidence="8" type="primary">cutS_1</name>
    <name evidence="8" type="ORF">MOST_12760</name>
</gene>
<dbReference type="InterPro" id="IPR001041">
    <property type="entry name" value="2Fe-2S_ferredoxin-type"/>
</dbReference>
<evidence type="ECO:0000256" key="4">
    <source>
        <dbReference type="ARBA" id="ARBA00023004"/>
    </source>
</evidence>
<reference evidence="8 9" key="1">
    <citation type="submission" date="2018-03" db="EMBL/GenBank/DDBJ databases">
        <title>Genome sequence of Moorella stamsii DSM 26217.</title>
        <authorList>
            <person name="Poehlein A."/>
            <person name="Daniel R."/>
        </authorList>
    </citation>
    <scope>NUCLEOTIDE SEQUENCE [LARGE SCALE GENOMIC DNA]</scope>
    <source>
        <strain evidence="9">DSM 26217</strain>
    </source>
</reference>
<dbReference type="GO" id="GO:0043885">
    <property type="term" value="F:anaerobic carbon-monoxide dehydrogenase activity"/>
    <property type="evidence" value="ECO:0007669"/>
    <property type="project" value="UniProtKB-EC"/>
</dbReference>
<dbReference type="FunFam" id="3.10.20.30:FF:000020">
    <property type="entry name" value="Xanthine dehydrogenase iron-sulfur subunit"/>
    <property type="match status" value="1"/>
</dbReference>
<evidence type="ECO:0000256" key="5">
    <source>
        <dbReference type="ARBA" id="ARBA00023014"/>
    </source>
</evidence>
<keyword evidence="2" id="KW-0479">Metal-binding</keyword>
<dbReference type="CDD" id="cd00207">
    <property type="entry name" value="fer2"/>
    <property type="match status" value="1"/>
</dbReference>
<evidence type="ECO:0000256" key="6">
    <source>
        <dbReference type="ARBA" id="ARBA00060707"/>
    </source>
</evidence>
<dbReference type="InterPro" id="IPR036884">
    <property type="entry name" value="2Fe-2S-bd_dom_sf"/>
</dbReference>
<keyword evidence="4" id="KW-0408">Iron</keyword>
<dbReference type="InterPro" id="IPR051452">
    <property type="entry name" value="Diverse_Oxidoreductases"/>
</dbReference>